<evidence type="ECO:0000313" key="1">
    <source>
        <dbReference type="EMBL" id="KAG8190797.1"/>
    </source>
</evidence>
<protein>
    <submittedName>
        <fullName evidence="1">Uncharacterized protein</fullName>
    </submittedName>
</protein>
<reference evidence="1 2" key="1">
    <citation type="journal article" date="2022" name="Nat. Ecol. Evol.">
        <title>A masculinizing supergene underlies an exaggerated male reproductive morph in a spider.</title>
        <authorList>
            <person name="Hendrickx F."/>
            <person name="De Corte Z."/>
            <person name="Sonet G."/>
            <person name="Van Belleghem S.M."/>
            <person name="Kostlbacher S."/>
            <person name="Vangestel C."/>
        </authorList>
    </citation>
    <scope>NUCLEOTIDE SEQUENCE [LARGE SCALE GENOMIC DNA]</scope>
    <source>
        <strain evidence="1">W744_W776</strain>
    </source>
</reference>
<keyword evidence="2" id="KW-1185">Reference proteome</keyword>
<dbReference type="AlphaFoldDB" id="A0AAV6V1Z2"/>
<sequence>MPGCDNFCPWQVHREAFSWRIQNLIKFLSAGTVAKGFMGVDRFRAVRRSPLESPPGMGSCLGVNLLTGLPGIPLSILLSTLYTSPAL</sequence>
<name>A0AAV6V1Z2_9ARAC</name>
<accession>A0AAV6V1Z2</accession>
<organism evidence="1 2">
    <name type="scientific">Oedothorax gibbosus</name>
    <dbReference type="NCBI Taxonomy" id="931172"/>
    <lineage>
        <taxon>Eukaryota</taxon>
        <taxon>Metazoa</taxon>
        <taxon>Ecdysozoa</taxon>
        <taxon>Arthropoda</taxon>
        <taxon>Chelicerata</taxon>
        <taxon>Arachnida</taxon>
        <taxon>Araneae</taxon>
        <taxon>Araneomorphae</taxon>
        <taxon>Entelegynae</taxon>
        <taxon>Araneoidea</taxon>
        <taxon>Linyphiidae</taxon>
        <taxon>Erigoninae</taxon>
        <taxon>Oedothorax</taxon>
    </lineage>
</organism>
<dbReference type="Proteomes" id="UP000827092">
    <property type="component" value="Unassembled WGS sequence"/>
</dbReference>
<proteinExistence type="predicted"/>
<dbReference type="EMBL" id="JAFNEN010000174">
    <property type="protein sequence ID" value="KAG8190797.1"/>
    <property type="molecule type" value="Genomic_DNA"/>
</dbReference>
<gene>
    <name evidence="1" type="ORF">JTE90_005833</name>
</gene>
<comment type="caution">
    <text evidence="1">The sequence shown here is derived from an EMBL/GenBank/DDBJ whole genome shotgun (WGS) entry which is preliminary data.</text>
</comment>
<evidence type="ECO:0000313" key="2">
    <source>
        <dbReference type="Proteomes" id="UP000827092"/>
    </source>
</evidence>